<protein>
    <submittedName>
        <fullName evidence="3">M24 family metallopeptidase</fullName>
    </submittedName>
</protein>
<evidence type="ECO:0000313" key="3">
    <source>
        <dbReference type="EMBL" id="WAH40946.1"/>
    </source>
</evidence>
<keyword evidence="4" id="KW-1185">Reference proteome</keyword>
<dbReference type="InterPro" id="IPR050659">
    <property type="entry name" value="Peptidase_M24B"/>
</dbReference>
<dbReference type="Gene3D" id="3.40.350.10">
    <property type="entry name" value="Creatinase/prolidase N-terminal domain"/>
    <property type="match status" value="1"/>
</dbReference>
<gene>
    <name evidence="3" type="ORF">NZD89_22060</name>
</gene>
<dbReference type="InterPro" id="IPR000994">
    <property type="entry name" value="Pept_M24"/>
</dbReference>
<name>A0ABY6ZFT5_9BACL</name>
<feature type="domain" description="Peptidase M24" evidence="1">
    <location>
        <begin position="141"/>
        <end position="327"/>
    </location>
</feature>
<feature type="domain" description="Creatinase N-terminal" evidence="2">
    <location>
        <begin position="5"/>
        <end position="106"/>
    </location>
</feature>
<accession>A0ABY6ZFT5</accession>
<sequence length="359" mass="40356">MERQLAQCRELMNDAGLDALLLRTRSNFAWMTDGRDNHIEIEFATGVADLVVFPDRVLVVTAEIEARRIAEEEIRDLPVELVSTSWTQGVDPTLLALLRGRRVGADVPYPGATFVGPMLTRLRRRLGHTQIEQYKGLCLDAAQVIEEVAKNIEPAQTEFSIGGRLMQGLAERGCTPHVVLVATDERVFRYRHPIPTDKRLDKYAMLVVCARRHGLIANVTRFVHFGELPVELRENKEKCAYIDVRMNEATRPGSKISDVFNTAVAAYAQVGYPDDWRLLHQGGPTGYASREFLATPDTHDVIQTNEVYAWNPAIRGIKSEDTVLVGEDENTFLTQTGTWPYISVDFAGKKVLRPDILVR</sequence>
<dbReference type="PANTHER" id="PTHR46112:SF2">
    <property type="entry name" value="XAA-PRO AMINOPEPTIDASE P-RELATED"/>
    <property type="match status" value="1"/>
</dbReference>
<dbReference type="InterPro" id="IPR029149">
    <property type="entry name" value="Creatin/AminoP/Spt16_N"/>
</dbReference>
<dbReference type="Pfam" id="PF01321">
    <property type="entry name" value="Creatinase_N"/>
    <property type="match status" value="1"/>
</dbReference>
<dbReference type="SUPFAM" id="SSF53092">
    <property type="entry name" value="Creatinase/prolidase N-terminal domain"/>
    <property type="match status" value="1"/>
</dbReference>
<dbReference type="Pfam" id="PF00557">
    <property type="entry name" value="Peptidase_M24"/>
    <property type="match status" value="1"/>
</dbReference>
<dbReference type="PANTHER" id="PTHR46112">
    <property type="entry name" value="AMINOPEPTIDASE"/>
    <property type="match status" value="1"/>
</dbReference>
<dbReference type="InterPro" id="IPR000587">
    <property type="entry name" value="Creatinase_N"/>
</dbReference>
<evidence type="ECO:0000313" key="4">
    <source>
        <dbReference type="Proteomes" id="UP001164761"/>
    </source>
</evidence>
<dbReference type="EMBL" id="CP104067">
    <property type="protein sequence ID" value="WAH40946.1"/>
    <property type="molecule type" value="Genomic_DNA"/>
</dbReference>
<evidence type="ECO:0000259" key="1">
    <source>
        <dbReference type="Pfam" id="PF00557"/>
    </source>
</evidence>
<dbReference type="Gene3D" id="3.90.230.10">
    <property type="entry name" value="Creatinase/methionine aminopeptidase superfamily"/>
    <property type="match status" value="1"/>
</dbReference>
<proteinExistence type="predicted"/>
<dbReference type="SUPFAM" id="SSF55920">
    <property type="entry name" value="Creatinase/aminopeptidase"/>
    <property type="match status" value="1"/>
</dbReference>
<organism evidence="3 4">
    <name type="scientific">Alicyclobacillus fastidiosus</name>
    <dbReference type="NCBI Taxonomy" id="392011"/>
    <lineage>
        <taxon>Bacteria</taxon>
        <taxon>Bacillati</taxon>
        <taxon>Bacillota</taxon>
        <taxon>Bacilli</taxon>
        <taxon>Bacillales</taxon>
        <taxon>Alicyclobacillaceae</taxon>
        <taxon>Alicyclobacillus</taxon>
    </lineage>
</organism>
<dbReference type="Proteomes" id="UP001164761">
    <property type="component" value="Chromosome"/>
</dbReference>
<evidence type="ECO:0000259" key="2">
    <source>
        <dbReference type="Pfam" id="PF01321"/>
    </source>
</evidence>
<dbReference type="RefSeq" id="WP_268004845.1">
    <property type="nucleotide sequence ID" value="NZ_CP104067.1"/>
</dbReference>
<dbReference type="InterPro" id="IPR036005">
    <property type="entry name" value="Creatinase/aminopeptidase-like"/>
</dbReference>
<dbReference type="CDD" id="cd01066">
    <property type="entry name" value="APP_MetAP"/>
    <property type="match status" value="1"/>
</dbReference>
<reference evidence="3" key="1">
    <citation type="submission" date="2022-08" db="EMBL/GenBank/DDBJ databases">
        <title>Alicyclobacillus fastidiosus DSM 17978, complete genome.</title>
        <authorList>
            <person name="Wang Q."/>
            <person name="Cai R."/>
            <person name="Wang Z."/>
        </authorList>
    </citation>
    <scope>NUCLEOTIDE SEQUENCE</scope>
    <source>
        <strain evidence="3">DSM 17978</strain>
    </source>
</reference>